<dbReference type="InterPro" id="IPR036514">
    <property type="entry name" value="SGNH_hydro_sf"/>
</dbReference>
<keyword evidence="1" id="KW-1133">Transmembrane helix</keyword>
<dbReference type="OrthoDB" id="193267at2759"/>
<dbReference type="EMBL" id="HBIW01019915">
    <property type="protein sequence ID" value="CAE0701666.1"/>
    <property type="molecule type" value="Transcribed_RNA"/>
</dbReference>
<evidence type="ECO:0000313" key="4">
    <source>
        <dbReference type="EMBL" id="CAH0364120.1"/>
    </source>
</evidence>
<evidence type="ECO:0000256" key="2">
    <source>
        <dbReference type="SAM" id="SignalP"/>
    </source>
</evidence>
<dbReference type="Proteomes" id="UP000789595">
    <property type="component" value="Unassembled WGS sequence"/>
</dbReference>
<feature type="chain" id="PRO_5036212297" description="SGNH domain-containing protein" evidence="2">
    <location>
        <begin position="18"/>
        <end position="306"/>
    </location>
</feature>
<accession>A0A7S4A2I5</accession>
<dbReference type="Gene3D" id="3.40.50.1110">
    <property type="entry name" value="SGNH hydrolase"/>
    <property type="match status" value="1"/>
</dbReference>
<dbReference type="SUPFAM" id="SSF52266">
    <property type="entry name" value="SGNH hydrolase"/>
    <property type="match status" value="1"/>
</dbReference>
<proteinExistence type="predicted"/>
<feature type="transmembrane region" description="Helical" evidence="1">
    <location>
        <begin position="262"/>
        <end position="285"/>
    </location>
</feature>
<dbReference type="AlphaFoldDB" id="A0A7S4A2I5"/>
<reference evidence="3" key="1">
    <citation type="submission" date="2021-01" db="EMBL/GenBank/DDBJ databases">
        <authorList>
            <person name="Corre E."/>
            <person name="Pelletier E."/>
            <person name="Niang G."/>
            <person name="Scheremetjew M."/>
            <person name="Finn R."/>
            <person name="Kale V."/>
            <person name="Holt S."/>
            <person name="Cochrane G."/>
            <person name="Meng A."/>
            <person name="Brown T."/>
            <person name="Cohen L."/>
        </authorList>
    </citation>
    <scope>NUCLEOTIDE SEQUENCE</scope>
    <source>
        <strain evidence="3">CCMP1756</strain>
    </source>
</reference>
<keyword evidence="2" id="KW-0732">Signal</keyword>
<evidence type="ECO:0008006" key="6">
    <source>
        <dbReference type="Google" id="ProtNLM"/>
    </source>
</evidence>
<evidence type="ECO:0000256" key="1">
    <source>
        <dbReference type="SAM" id="Phobius"/>
    </source>
</evidence>
<evidence type="ECO:0000313" key="5">
    <source>
        <dbReference type="Proteomes" id="UP000789595"/>
    </source>
</evidence>
<reference evidence="4" key="2">
    <citation type="submission" date="2021-11" db="EMBL/GenBank/DDBJ databases">
        <authorList>
            <consortium name="Genoscope - CEA"/>
            <person name="William W."/>
        </authorList>
    </citation>
    <scope>NUCLEOTIDE SEQUENCE</scope>
</reference>
<name>A0A7S4A2I5_9STRA</name>
<feature type="signal peptide" evidence="2">
    <location>
        <begin position="1"/>
        <end position="17"/>
    </location>
</feature>
<keyword evidence="1" id="KW-0472">Membrane</keyword>
<protein>
    <recommendedName>
        <fullName evidence="6">SGNH domain-containing protein</fullName>
    </recommendedName>
</protein>
<keyword evidence="5" id="KW-1185">Reference proteome</keyword>
<sequence length="306" mass="33204">MRRHAAAMLLLMHEAQAGCEGNCAAPINVTCGSVLVVGDSTTDEYMPELRALLANLGVGHIYIAHSASDGECGSSFGLKSCIEPYLQYHWSVIVIGWAHRDIKPNSYGVVTVSEYRNNLWETYTSLKGSLAPGGSMVFMTAVPVGASYEQRDNEDAKELNDEALRLFEHEDMTIVDHYDRIVETCRRDPGLSCYPETCDCARLQSDGVHGTSEGRWHKAVAVADAVVSHYVPTDFSDDCSPAVTNPKIYDDRPGGELALGSRLVLCLAAIGALIVLNACLVVALCRRRRKASEGVTPTVRPTSPSL</sequence>
<dbReference type="EMBL" id="CAKKNE010000001">
    <property type="protein sequence ID" value="CAH0364120.1"/>
    <property type="molecule type" value="Genomic_DNA"/>
</dbReference>
<gene>
    <name evidence="3" type="ORF">PCAL00307_LOCUS17102</name>
    <name evidence="4" type="ORF">PECAL_1P04720</name>
</gene>
<evidence type="ECO:0000313" key="3">
    <source>
        <dbReference type="EMBL" id="CAE0701666.1"/>
    </source>
</evidence>
<keyword evidence="1" id="KW-0812">Transmembrane</keyword>
<organism evidence="3">
    <name type="scientific">Pelagomonas calceolata</name>
    <dbReference type="NCBI Taxonomy" id="35677"/>
    <lineage>
        <taxon>Eukaryota</taxon>
        <taxon>Sar</taxon>
        <taxon>Stramenopiles</taxon>
        <taxon>Ochrophyta</taxon>
        <taxon>Pelagophyceae</taxon>
        <taxon>Pelagomonadales</taxon>
        <taxon>Pelagomonadaceae</taxon>
        <taxon>Pelagomonas</taxon>
    </lineage>
</organism>